<organism evidence="2 3">
    <name type="scientific">Stenotrophomonas maltophilia</name>
    <name type="common">Pseudomonas maltophilia</name>
    <name type="synonym">Xanthomonas maltophilia</name>
    <dbReference type="NCBI Taxonomy" id="40324"/>
    <lineage>
        <taxon>Bacteria</taxon>
        <taxon>Pseudomonadati</taxon>
        <taxon>Pseudomonadota</taxon>
        <taxon>Gammaproteobacteria</taxon>
        <taxon>Lysobacterales</taxon>
        <taxon>Lysobacteraceae</taxon>
        <taxon>Stenotrophomonas</taxon>
        <taxon>Stenotrophomonas maltophilia group</taxon>
    </lineage>
</organism>
<accession>A0AB34TJN5</accession>
<proteinExistence type="predicted"/>
<protein>
    <submittedName>
        <fullName evidence="2">Transcriptional regulator</fullName>
    </submittedName>
</protein>
<dbReference type="Proteomes" id="UP000037632">
    <property type="component" value="Unassembled WGS sequence"/>
</dbReference>
<evidence type="ECO:0000259" key="1">
    <source>
        <dbReference type="Pfam" id="PF04606"/>
    </source>
</evidence>
<gene>
    <name evidence="2" type="ORF">VL23_08835</name>
</gene>
<comment type="caution">
    <text evidence="2">The sequence shown here is derived from an EMBL/GenBank/DDBJ whole genome shotgun (WGS) entry which is preliminary data.</text>
</comment>
<feature type="domain" description="Zinc finger Ogr/Delta-type" evidence="1">
    <location>
        <begin position="9"/>
        <end position="54"/>
    </location>
</feature>
<evidence type="ECO:0000313" key="2">
    <source>
        <dbReference type="EMBL" id="KOO83315.1"/>
    </source>
</evidence>
<dbReference type="RefSeq" id="WP_080375590.1">
    <property type="nucleotide sequence ID" value="NZ_JZIW01000001.1"/>
</dbReference>
<dbReference type="Pfam" id="PF04606">
    <property type="entry name" value="Ogr_Delta"/>
    <property type="match status" value="1"/>
</dbReference>
<name>A0AB34TJN5_STEMA</name>
<dbReference type="AlphaFoldDB" id="A0AB34TJN5"/>
<dbReference type="InterPro" id="IPR007684">
    <property type="entry name" value="Znf_Ogr/Delta"/>
</dbReference>
<evidence type="ECO:0000313" key="3">
    <source>
        <dbReference type="Proteomes" id="UP000037632"/>
    </source>
</evidence>
<sequence>MTSSRAFLRCPHCDTAAIVRTSALHSKLLRESLLQCRNALCGHTFSAYTEIVRTHTQSACPRNDICLPISSPAERAALSAQAKQEPVTTPGKARR</sequence>
<dbReference type="EMBL" id="JZIW01000001">
    <property type="protein sequence ID" value="KOO83315.1"/>
    <property type="molecule type" value="Genomic_DNA"/>
</dbReference>
<reference evidence="2 3" key="1">
    <citation type="journal article" date="2015" name="Antimicrob. Agents Chemother.">
        <title>Whole-Genome Sequencing Identifies Emergence of a Quinolone Resistance Mutation in a Case of Stenotrophomonas maltophilia Bacteremia.</title>
        <authorList>
            <person name="Pak T.R."/>
            <person name="Altman D.R."/>
            <person name="Attie O."/>
            <person name="Sebra R."/>
            <person name="Hamula C.L."/>
            <person name="Lewis M."/>
            <person name="Deikus G."/>
            <person name="Newman L.C."/>
            <person name="Fang G."/>
            <person name="Hand J."/>
            <person name="Papel G."/>
            <person name="Wallach F."/>
            <person name="Schadt E.E."/>
            <person name="Huprikar S."/>
            <person name="van Bakel H."/>
            <person name="Kasarskis A."/>
            <person name="Bashir A."/>
        </authorList>
    </citation>
    <scope>NUCLEOTIDE SEQUENCE [LARGE SCALE GENOMIC DNA]</scope>
    <source>
        <strain evidence="2 3">ISMMS6</strain>
    </source>
</reference>